<comment type="caution">
    <text evidence="2">The sequence shown here is derived from an EMBL/GenBank/DDBJ whole genome shotgun (WGS) entry which is preliminary data.</text>
</comment>
<feature type="transmembrane region" description="Helical" evidence="1">
    <location>
        <begin position="67"/>
        <end position="90"/>
    </location>
</feature>
<gene>
    <name evidence="2" type="ORF">CKO28_18420</name>
</gene>
<keyword evidence="3" id="KW-1185">Reference proteome</keyword>
<accession>A0ABS1DJW7</accession>
<dbReference type="EMBL" id="NRRL01000071">
    <property type="protein sequence ID" value="MBK1670013.1"/>
    <property type="molecule type" value="Genomic_DNA"/>
</dbReference>
<keyword evidence="1" id="KW-0812">Transmembrane</keyword>
<keyword evidence="1" id="KW-1133">Transmembrane helix</keyword>
<organism evidence="2 3">
    <name type="scientific">Rhodovibrio sodomensis</name>
    <dbReference type="NCBI Taxonomy" id="1088"/>
    <lineage>
        <taxon>Bacteria</taxon>
        <taxon>Pseudomonadati</taxon>
        <taxon>Pseudomonadota</taxon>
        <taxon>Alphaproteobacteria</taxon>
        <taxon>Rhodospirillales</taxon>
        <taxon>Rhodovibrionaceae</taxon>
        <taxon>Rhodovibrio</taxon>
    </lineage>
</organism>
<dbReference type="RefSeq" id="WP_200342355.1">
    <property type="nucleotide sequence ID" value="NZ_NRRL01000071.1"/>
</dbReference>
<sequence>MITNVLRANAGSCLGFGALFLALPGPVAAFLGSPPVWPVAALGAVLLLNGAHLLWSAKRGPGRVELLYFALGDAAWVAGTLALIASGTWITTGAGIAAALAVTAPVGVFAVLQWKAAGRQAMPAG</sequence>
<feature type="transmembrane region" description="Helical" evidence="1">
    <location>
        <begin position="39"/>
        <end position="55"/>
    </location>
</feature>
<dbReference type="Proteomes" id="UP001296873">
    <property type="component" value="Unassembled WGS sequence"/>
</dbReference>
<name>A0ABS1DJW7_9PROT</name>
<evidence type="ECO:0000313" key="3">
    <source>
        <dbReference type="Proteomes" id="UP001296873"/>
    </source>
</evidence>
<reference evidence="2 3" key="1">
    <citation type="journal article" date="2020" name="Microorganisms">
        <title>Osmotic Adaptation and Compatible Solute Biosynthesis of Phototrophic Bacteria as Revealed from Genome Analyses.</title>
        <authorList>
            <person name="Imhoff J.F."/>
            <person name="Rahn T."/>
            <person name="Kunzel S."/>
            <person name="Keller A."/>
            <person name="Neulinger S.C."/>
        </authorList>
    </citation>
    <scope>NUCLEOTIDE SEQUENCE [LARGE SCALE GENOMIC DNA]</scope>
    <source>
        <strain evidence="2 3">DSM 9895</strain>
    </source>
</reference>
<proteinExistence type="predicted"/>
<evidence type="ECO:0000313" key="2">
    <source>
        <dbReference type="EMBL" id="MBK1670013.1"/>
    </source>
</evidence>
<protein>
    <submittedName>
        <fullName evidence="2">Uncharacterized protein</fullName>
    </submittedName>
</protein>
<keyword evidence="1" id="KW-0472">Membrane</keyword>
<evidence type="ECO:0000256" key="1">
    <source>
        <dbReference type="SAM" id="Phobius"/>
    </source>
</evidence>
<feature type="transmembrane region" description="Helical" evidence="1">
    <location>
        <begin position="96"/>
        <end position="114"/>
    </location>
</feature>